<sequence length="76" mass="8926">MVYDVMREAANWLQGEYLARERAAQDATEKQRWRDAQYRVDDDVRAVDPQDKDLVRAKTDEFTRLREALPPVGENS</sequence>
<protein>
    <submittedName>
        <fullName evidence="1">Uncharacterized protein</fullName>
    </submittedName>
</protein>
<name>A0AAX3EQI9_PAEUR</name>
<accession>A0AAX3EQI9</accession>
<organism evidence="1 2">
    <name type="scientific">Paenarthrobacter ureafaciens</name>
    <dbReference type="NCBI Taxonomy" id="37931"/>
    <lineage>
        <taxon>Bacteria</taxon>
        <taxon>Bacillati</taxon>
        <taxon>Actinomycetota</taxon>
        <taxon>Actinomycetes</taxon>
        <taxon>Micrococcales</taxon>
        <taxon>Micrococcaceae</taxon>
        <taxon>Paenarthrobacter</taxon>
    </lineage>
</organism>
<dbReference type="Proteomes" id="UP001163293">
    <property type="component" value="Plasmid unnamed2"/>
</dbReference>
<proteinExistence type="predicted"/>
<reference evidence="1" key="1">
    <citation type="submission" date="2022-07" db="EMBL/GenBank/DDBJ databases">
        <authorList>
            <person name="Wu T."/>
        </authorList>
    </citation>
    <scope>NUCLEOTIDE SEQUENCE</scope>
    <source>
        <strain evidence="1">SD-1</strain>
        <plasmid evidence="1">unnamed2</plasmid>
    </source>
</reference>
<keyword evidence="1" id="KW-0614">Plasmid</keyword>
<evidence type="ECO:0000313" key="2">
    <source>
        <dbReference type="Proteomes" id="UP001163293"/>
    </source>
</evidence>
<geneLocation type="plasmid" evidence="1 2">
    <name>unnamed2</name>
</geneLocation>
<dbReference type="RefSeq" id="WP_069696671.1">
    <property type="nucleotide sequence ID" value="NZ_CP101187.1"/>
</dbReference>
<dbReference type="AlphaFoldDB" id="A0AAX3EQI9"/>
<evidence type="ECO:0000313" key="1">
    <source>
        <dbReference type="EMBL" id="UYW00034.1"/>
    </source>
</evidence>
<gene>
    <name evidence="1" type="ORF">NL394_22775</name>
</gene>
<dbReference type="EMBL" id="CP101187">
    <property type="protein sequence ID" value="UYW00034.1"/>
    <property type="molecule type" value="Genomic_DNA"/>
</dbReference>
<keyword evidence="2" id="KW-1185">Reference proteome</keyword>